<dbReference type="GO" id="GO:0016491">
    <property type="term" value="F:oxidoreductase activity"/>
    <property type="evidence" value="ECO:0007669"/>
    <property type="project" value="InterPro"/>
</dbReference>
<dbReference type="SUPFAM" id="SSF50129">
    <property type="entry name" value="GroES-like"/>
    <property type="match status" value="1"/>
</dbReference>
<name>A0A239JNH2_EKHLU</name>
<protein>
    <submittedName>
        <fullName evidence="2">NADPH:quinone reductase</fullName>
    </submittedName>
</protein>
<dbReference type="SUPFAM" id="SSF51735">
    <property type="entry name" value="NAD(P)-binding Rossmann-fold domains"/>
    <property type="match status" value="1"/>
</dbReference>
<evidence type="ECO:0000259" key="1">
    <source>
        <dbReference type="SMART" id="SM00829"/>
    </source>
</evidence>
<gene>
    <name evidence="2" type="ORF">SAMN05421640_2268</name>
</gene>
<dbReference type="Pfam" id="PF13602">
    <property type="entry name" value="ADH_zinc_N_2"/>
    <property type="match status" value="1"/>
</dbReference>
<organism evidence="2 3">
    <name type="scientific">Ekhidna lutea</name>
    <dbReference type="NCBI Taxonomy" id="447679"/>
    <lineage>
        <taxon>Bacteria</taxon>
        <taxon>Pseudomonadati</taxon>
        <taxon>Bacteroidota</taxon>
        <taxon>Cytophagia</taxon>
        <taxon>Cytophagales</taxon>
        <taxon>Reichenbachiellaceae</taxon>
        <taxon>Ekhidna</taxon>
    </lineage>
</organism>
<feature type="domain" description="Enoyl reductase (ER)" evidence="1">
    <location>
        <begin position="10"/>
        <end position="315"/>
    </location>
</feature>
<dbReference type="CDD" id="cd08267">
    <property type="entry name" value="MDR1"/>
    <property type="match status" value="1"/>
</dbReference>
<proteinExistence type="predicted"/>
<dbReference type="RefSeq" id="WP_089357002.1">
    <property type="nucleotide sequence ID" value="NZ_FZPD01000003.1"/>
</dbReference>
<dbReference type="Pfam" id="PF08240">
    <property type="entry name" value="ADH_N"/>
    <property type="match status" value="1"/>
</dbReference>
<accession>A0A239JNH2</accession>
<keyword evidence="3" id="KW-1185">Reference proteome</keyword>
<dbReference type="InterPro" id="IPR011032">
    <property type="entry name" value="GroES-like_sf"/>
</dbReference>
<dbReference type="Proteomes" id="UP000198393">
    <property type="component" value="Unassembled WGS sequence"/>
</dbReference>
<dbReference type="InterPro" id="IPR013154">
    <property type="entry name" value="ADH-like_N"/>
</dbReference>
<dbReference type="PANTHER" id="PTHR44013">
    <property type="entry name" value="ZINC-TYPE ALCOHOL DEHYDROGENASE-LIKE PROTEIN C16A3.02C"/>
    <property type="match status" value="1"/>
</dbReference>
<dbReference type="InterPro" id="IPR036291">
    <property type="entry name" value="NAD(P)-bd_dom_sf"/>
</dbReference>
<dbReference type="PANTHER" id="PTHR44013:SF1">
    <property type="entry name" value="ZINC-TYPE ALCOHOL DEHYDROGENASE-LIKE PROTEIN C16A3.02C"/>
    <property type="match status" value="1"/>
</dbReference>
<sequence length="320" mass="35234">MKAIVCKSYGPTSQLQLKEVEKPTPKSKEVLIKVHFSAVNDYDWSMVRGEPKLYRLLFGLFKPKHPIPGMELSGVVESCGEDVTKFNVGDAVYGDISAHGFGSFAEYIAIHENAIVRKPEYLPFEEAAALSHAANLAWQGLVDFGKIKNEMNVLINGAGGGVGSIGLQIAKAHNCQVTGVDTGDKLEAMKEAGFDHVIDYKKEDFTRSNDKYDLILDAKTTRAPKAYQKVLKPNGRYVTVGGKIGRLLQIAFTQNVMKKPVYVVPLDANKDLEQIHDLYQSGKIKSFIDGPYPLEKTGEAIQHFGEGQHHGKVIVSCSPR</sequence>
<reference evidence="2 3" key="1">
    <citation type="submission" date="2017-06" db="EMBL/GenBank/DDBJ databases">
        <authorList>
            <person name="Kim H.J."/>
            <person name="Triplett B.A."/>
        </authorList>
    </citation>
    <scope>NUCLEOTIDE SEQUENCE [LARGE SCALE GENOMIC DNA]</scope>
    <source>
        <strain evidence="2 3">DSM 19307</strain>
    </source>
</reference>
<dbReference type="AlphaFoldDB" id="A0A239JNH2"/>
<dbReference type="InterPro" id="IPR052733">
    <property type="entry name" value="Chloroplast_QOR"/>
</dbReference>
<dbReference type="Gene3D" id="3.90.180.10">
    <property type="entry name" value="Medium-chain alcohol dehydrogenases, catalytic domain"/>
    <property type="match status" value="1"/>
</dbReference>
<dbReference type="Gene3D" id="3.40.50.720">
    <property type="entry name" value="NAD(P)-binding Rossmann-like Domain"/>
    <property type="match status" value="1"/>
</dbReference>
<dbReference type="OrthoDB" id="648910at2"/>
<evidence type="ECO:0000313" key="3">
    <source>
        <dbReference type="Proteomes" id="UP000198393"/>
    </source>
</evidence>
<dbReference type="InterPro" id="IPR020843">
    <property type="entry name" value="ER"/>
</dbReference>
<dbReference type="EMBL" id="FZPD01000003">
    <property type="protein sequence ID" value="SNT07387.1"/>
    <property type="molecule type" value="Genomic_DNA"/>
</dbReference>
<dbReference type="SMART" id="SM00829">
    <property type="entry name" value="PKS_ER"/>
    <property type="match status" value="1"/>
</dbReference>
<evidence type="ECO:0000313" key="2">
    <source>
        <dbReference type="EMBL" id="SNT07387.1"/>
    </source>
</evidence>